<protein>
    <submittedName>
        <fullName evidence="1">PIR Superfamily Protein</fullName>
    </submittedName>
</protein>
<organism evidence="1 2">
    <name type="scientific">Plasmodium ovale wallikeri</name>
    <dbReference type="NCBI Taxonomy" id="864142"/>
    <lineage>
        <taxon>Eukaryota</taxon>
        <taxon>Sar</taxon>
        <taxon>Alveolata</taxon>
        <taxon>Apicomplexa</taxon>
        <taxon>Aconoidasida</taxon>
        <taxon>Haemosporida</taxon>
        <taxon>Plasmodiidae</taxon>
        <taxon>Plasmodium</taxon>
        <taxon>Plasmodium (Plasmodium)</taxon>
    </lineage>
</organism>
<sequence length="72" mass="8070">MYLPSKRAKFAIPSLKNRYTPIGSWVRNLGGINQNSITNMGGEEMEGFLGNTQKSGDMSYGDSGNYIWYQPM</sequence>
<proteinExistence type="predicted"/>
<evidence type="ECO:0000313" key="2">
    <source>
        <dbReference type="Proteomes" id="UP000078555"/>
    </source>
</evidence>
<dbReference type="AlphaFoldDB" id="A0A1A9A996"/>
<dbReference type="EMBL" id="FLRD01000319">
    <property type="protein sequence ID" value="SBT52769.1"/>
    <property type="molecule type" value="Genomic_DNA"/>
</dbReference>
<gene>
    <name evidence="1" type="ORF">POVWA1_063980</name>
</gene>
<accession>A0A1A9A996</accession>
<name>A0A1A9A996_PLAOA</name>
<evidence type="ECO:0000313" key="1">
    <source>
        <dbReference type="EMBL" id="SBT52769.1"/>
    </source>
</evidence>
<dbReference type="Proteomes" id="UP000078555">
    <property type="component" value="Unassembled WGS sequence"/>
</dbReference>
<reference evidence="2" key="1">
    <citation type="submission" date="2016-05" db="EMBL/GenBank/DDBJ databases">
        <authorList>
            <person name="Naeem Raeece"/>
        </authorList>
    </citation>
    <scope>NUCLEOTIDE SEQUENCE [LARGE SCALE GENOMIC DNA]</scope>
</reference>
<keyword evidence="2" id="KW-1185">Reference proteome</keyword>